<dbReference type="AlphaFoldDB" id="A0A9Q1K486"/>
<sequence length="428" mass="48803">MSGECSMMMENYNCSNNHWLYNLYSLHEKWYPTFSKYYFTSGVLSSQRSETMNRSLQRRLRTITDLCDFYNIFCDVVSKSKENGEDHRCSKGNVEMAFPSISILKHAMSVYTVEAFLMFEKEFIDGAAYNYKAVERSSYALSFKGIRDARESHREESYEFRHIITFNKDEGVVECTYKMFIEVGILCSHYLRVLHACCIKQVPDEYIIRRWCKDIKDGQNLELGTPTSKEHAGCSSIWKMQMSRNMNSIIIASQMNKKARAHCEKYFMKLKKPIEFEVGSIHCDEDGQGKVLNSLPNALNPPGSRQKGITNKRFKSIIEKKCDQVKRRKSKKLSKTDVGSSTAPPQNGPCSASAPPYTDISYSQMLQQITLPTFNHSSSVPHVQHLVSEFSWTSHQVLLVEVGLPAILACAAPNLLQPSMLSNANQAL</sequence>
<feature type="region of interest" description="Disordered" evidence="1">
    <location>
        <begin position="325"/>
        <end position="354"/>
    </location>
</feature>
<keyword evidence="3" id="KW-1185">Reference proteome</keyword>
<evidence type="ECO:0000313" key="3">
    <source>
        <dbReference type="Proteomes" id="UP001153076"/>
    </source>
</evidence>
<name>A0A9Q1K486_9CARY</name>
<dbReference type="OrthoDB" id="751756at2759"/>
<reference evidence="2" key="1">
    <citation type="submission" date="2022-04" db="EMBL/GenBank/DDBJ databases">
        <title>Carnegiea gigantea Genome sequencing and assembly v2.</title>
        <authorList>
            <person name="Copetti D."/>
            <person name="Sanderson M.J."/>
            <person name="Burquez A."/>
            <person name="Wojciechowski M.F."/>
        </authorList>
    </citation>
    <scope>NUCLEOTIDE SEQUENCE</scope>
    <source>
        <strain evidence="2">SGP5-SGP5p</strain>
        <tissue evidence="2">Aerial part</tissue>
    </source>
</reference>
<evidence type="ECO:0000256" key="1">
    <source>
        <dbReference type="SAM" id="MobiDB-lite"/>
    </source>
</evidence>
<organism evidence="2 3">
    <name type="scientific">Carnegiea gigantea</name>
    <dbReference type="NCBI Taxonomy" id="171969"/>
    <lineage>
        <taxon>Eukaryota</taxon>
        <taxon>Viridiplantae</taxon>
        <taxon>Streptophyta</taxon>
        <taxon>Embryophyta</taxon>
        <taxon>Tracheophyta</taxon>
        <taxon>Spermatophyta</taxon>
        <taxon>Magnoliopsida</taxon>
        <taxon>eudicotyledons</taxon>
        <taxon>Gunneridae</taxon>
        <taxon>Pentapetalae</taxon>
        <taxon>Caryophyllales</taxon>
        <taxon>Cactineae</taxon>
        <taxon>Cactaceae</taxon>
        <taxon>Cactoideae</taxon>
        <taxon>Echinocereeae</taxon>
        <taxon>Carnegiea</taxon>
    </lineage>
</organism>
<protein>
    <recommendedName>
        <fullName evidence="4">Protein FAR1-RELATED SEQUENCE</fullName>
    </recommendedName>
</protein>
<dbReference type="EMBL" id="JAKOGI010000339">
    <property type="protein sequence ID" value="KAJ8436534.1"/>
    <property type="molecule type" value="Genomic_DNA"/>
</dbReference>
<gene>
    <name evidence="2" type="ORF">Cgig2_026649</name>
</gene>
<evidence type="ECO:0008006" key="4">
    <source>
        <dbReference type="Google" id="ProtNLM"/>
    </source>
</evidence>
<evidence type="ECO:0000313" key="2">
    <source>
        <dbReference type="EMBL" id="KAJ8436534.1"/>
    </source>
</evidence>
<dbReference type="Proteomes" id="UP001153076">
    <property type="component" value="Unassembled WGS sequence"/>
</dbReference>
<proteinExistence type="predicted"/>
<comment type="caution">
    <text evidence="2">The sequence shown here is derived from an EMBL/GenBank/DDBJ whole genome shotgun (WGS) entry which is preliminary data.</text>
</comment>
<accession>A0A9Q1K486</accession>
<dbReference type="PANTHER" id="PTHR47718:SF17">
    <property type="entry name" value="PROTEIN FAR1-RELATED SEQUENCE 5-LIKE"/>
    <property type="match status" value="1"/>
</dbReference>
<dbReference type="PANTHER" id="PTHR47718">
    <property type="entry name" value="OS01G0519700 PROTEIN"/>
    <property type="match status" value="1"/>
</dbReference>
<feature type="compositionally biased region" description="Polar residues" evidence="1">
    <location>
        <begin position="337"/>
        <end position="350"/>
    </location>
</feature>